<evidence type="ECO:0000313" key="2">
    <source>
        <dbReference type="EMBL" id="CAG8485696.1"/>
    </source>
</evidence>
<reference evidence="2 3" key="1">
    <citation type="submission" date="2021-06" db="EMBL/GenBank/DDBJ databases">
        <authorList>
            <person name="Kallberg Y."/>
            <person name="Tangrot J."/>
            <person name="Rosling A."/>
        </authorList>
    </citation>
    <scope>NUCLEOTIDE SEQUENCE [LARGE SCALE GENOMIC DNA]</scope>
    <source>
        <strain evidence="2 3">120-4 pot B 10/14</strain>
    </source>
</reference>
<dbReference type="EMBL" id="CAJVQB010000382">
    <property type="protein sequence ID" value="CAG8485696.1"/>
    <property type="molecule type" value="Genomic_DNA"/>
</dbReference>
<protein>
    <submittedName>
        <fullName evidence="2">46305_t:CDS:1</fullName>
    </submittedName>
</protein>
<accession>A0ABM8VZF6</accession>
<organism evidence="2 3">
    <name type="scientific">Gigaspora margarita</name>
    <dbReference type="NCBI Taxonomy" id="4874"/>
    <lineage>
        <taxon>Eukaryota</taxon>
        <taxon>Fungi</taxon>
        <taxon>Fungi incertae sedis</taxon>
        <taxon>Mucoromycota</taxon>
        <taxon>Glomeromycotina</taxon>
        <taxon>Glomeromycetes</taxon>
        <taxon>Diversisporales</taxon>
        <taxon>Gigasporaceae</taxon>
        <taxon>Gigaspora</taxon>
    </lineage>
</organism>
<evidence type="ECO:0000256" key="1">
    <source>
        <dbReference type="SAM" id="Phobius"/>
    </source>
</evidence>
<evidence type="ECO:0000313" key="3">
    <source>
        <dbReference type="Proteomes" id="UP000789901"/>
    </source>
</evidence>
<comment type="caution">
    <text evidence="2">The sequence shown here is derived from an EMBL/GenBank/DDBJ whole genome shotgun (WGS) entry which is preliminary data.</text>
</comment>
<keyword evidence="1" id="KW-0472">Membrane</keyword>
<sequence>MDLGFERDDSCYVDKFEVHTIYCDKINFYSSWSSSAKINKKFEDHAVYCNATNLLLIVIYGFGILKEMIPGT</sequence>
<feature type="transmembrane region" description="Helical" evidence="1">
    <location>
        <begin position="47"/>
        <end position="65"/>
    </location>
</feature>
<gene>
    <name evidence="2" type="ORF">GMARGA_LOCUS1466</name>
</gene>
<keyword evidence="3" id="KW-1185">Reference proteome</keyword>
<dbReference type="Proteomes" id="UP000789901">
    <property type="component" value="Unassembled WGS sequence"/>
</dbReference>
<keyword evidence="1" id="KW-1133">Transmembrane helix</keyword>
<name>A0ABM8VZF6_GIGMA</name>
<proteinExistence type="predicted"/>
<keyword evidence="1" id="KW-0812">Transmembrane</keyword>